<keyword evidence="5" id="KW-0732">Signal</keyword>
<evidence type="ECO:0000256" key="1">
    <source>
        <dbReference type="ARBA" id="ARBA00023015"/>
    </source>
</evidence>
<feature type="compositionally biased region" description="Low complexity" evidence="4">
    <location>
        <begin position="493"/>
        <end position="505"/>
    </location>
</feature>
<dbReference type="Pfam" id="PF12833">
    <property type="entry name" value="HTH_18"/>
    <property type="match status" value="1"/>
</dbReference>
<dbReference type="Gene3D" id="3.40.50.880">
    <property type="match status" value="1"/>
</dbReference>
<dbReference type="SMART" id="SM00342">
    <property type="entry name" value="HTH_ARAC"/>
    <property type="match status" value="1"/>
</dbReference>
<evidence type="ECO:0000313" key="8">
    <source>
        <dbReference type="Proteomes" id="UP001501752"/>
    </source>
</evidence>
<dbReference type="SUPFAM" id="SSF52317">
    <property type="entry name" value="Class I glutamine amidotransferase-like"/>
    <property type="match status" value="1"/>
</dbReference>
<dbReference type="InterPro" id="IPR018062">
    <property type="entry name" value="HTH_AraC-typ_CS"/>
</dbReference>
<evidence type="ECO:0000256" key="3">
    <source>
        <dbReference type="ARBA" id="ARBA00023163"/>
    </source>
</evidence>
<organism evidence="7 8">
    <name type="scientific">Kitasatospora terrestris</name>
    <dbReference type="NCBI Taxonomy" id="258051"/>
    <lineage>
        <taxon>Bacteria</taxon>
        <taxon>Bacillati</taxon>
        <taxon>Actinomycetota</taxon>
        <taxon>Actinomycetes</taxon>
        <taxon>Kitasatosporales</taxon>
        <taxon>Streptomycetaceae</taxon>
        <taxon>Kitasatospora</taxon>
    </lineage>
</organism>
<dbReference type="Gene3D" id="1.10.10.60">
    <property type="entry name" value="Homeodomain-like"/>
    <property type="match status" value="1"/>
</dbReference>
<dbReference type="PANTHER" id="PTHR43130:SF3">
    <property type="entry name" value="HTH-TYPE TRANSCRIPTIONAL REGULATOR RV1931C"/>
    <property type="match status" value="1"/>
</dbReference>
<dbReference type="InterPro" id="IPR018060">
    <property type="entry name" value="HTH_AraC"/>
</dbReference>
<dbReference type="PROSITE" id="PS00041">
    <property type="entry name" value="HTH_ARAC_FAMILY_1"/>
    <property type="match status" value="1"/>
</dbReference>
<keyword evidence="2" id="KW-0238">DNA-binding</keyword>
<dbReference type="CDD" id="cd03137">
    <property type="entry name" value="GATase1_AraC_1"/>
    <property type="match status" value="1"/>
</dbReference>
<dbReference type="InterPro" id="IPR052158">
    <property type="entry name" value="INH-QAR"/>
</dbReference>
<evidence type="ECO:0000256" key="4">
    <source>
        <dbReference type="SAM" id="MobiDB-lite"/>
    </source>
</evidence>
<feature type="domain" description="HTH araC/xylS-type" evidence="6">
    <location>
        <begin position="251"/>
        <end position="349"/>
    </location>
</feature>
<evidence type="ECO:0000256" key="2">
    <source>
        <dbReference type="ARBA" id="ARBA00023125"/>
    </source>
</evidence>
<accession>A0ABP9DK45</accession>
<dbReference type="PANTHER" id="PTHR43130">
    <property type="entry name" value="ARAC-FAMILY TRANSCRIPTIONAL REGULATOR"/>
    <property type="match status" value="1"/>
</dbReference>
<dbReference type="InterPro" id="IPR029062">
    <property type="entry name" value="Class_I_gatase-like"/>
</dbReference>
<feature type="compositionally biased region" description="Gly residues" evidence="4">
    <location>
        <begin position="399"/>
        <end position="409"/>
    </location>
</feature>
<feature type="chain" id="PRO_5045275020" description="HTH araC/xylS-type domain-containing protein" evidence="5">
    <location>
        <begin position="20"/>
        <end position="571"/>
    </location>
</feature>
<keyword evidence="1" id="KW-0805">Transcription regulation</keyword>
<keyword evidence="3" id="KW-0804">Transcription</keyword>
<feature type="signal peptide" evidence="5">
    <location>
        <begin position="1"/>
        <end position="19"/>
    </location>
</feature>
<comment type="caution">
    <text evidence="7">The sequence shown here is derived from an EMBL/GenBank/DDBJ whole genome shotgun (WGS) entry which is preliminary data.</text>
</comment>
<dbReference type="EMBL" id="BAABIS010000001">
    <property type="protein sequence ID" value="GAA4849561.1"/>
    <property type="molecule type" value="Genomic_DNA"/>
</dbReference>
<reference evidence="8" key="1">
    <citation type="journal article" date="2019" name="Int. J. Syst. Evol. Microbiol.">
        <title>The Global Catalogue of Microorganisms (GCM) 10K type strain sequencing project: providing services to taxonomists for standard genome sequencing and annotation.</title>
        <authorList>
            <consortium name="The Broad Institute Genomics Platform"/>
            <consortium name="The Broad Institute Genome Sequencing Center for Infectious Disease"/>
            <person name="Wu L."/>
            <person name="Ma J."/>
        </authorList>
    </citation>
    <scope>NUCLEOTIDE SEQUENCE [LARGE SCALE GENOMIC DNA]</scope>
    <source>
        <strain evidence="8">JCM 13006</strain>
    </source>
</reference>
<feature type="compositionally biased region" description="Low complexity" evidence="4">
    <location>
        <begin position="552"/>
        <end position="562"/>
    </location>
</feature>
<feature type="region of interest" description="Disordered" evidence="4">
    <location>
        <begin position="378"/>
        <end position="409"/>
    </location>
</feature>
<gene>
    <name evidence="7" type="ORF">GCM10023235_28100</name>
</gene>
<dbReference type="PROSITE" id="PS01124">
    <property type="entry name" value="HTH_ARAC_FAMILY_2"/>
    <property type="match status" value="1"/>
</dbReference>
<dbReference type="Pfam" id="PF01965">
    <property type="entry name" value="DJ-1_PfpI"/>
    <property type="match status" value="1"/>
</dbReference>
<keyword evidence="8" id="KW-1185">Reference proteome</keyword>
<dbReference type="InterPro" id="IPR009057">
    <property type="entry name" value="Homeodomain-like_sf"/>
</dbReference>
<feature type="compositionally biased region" description="Low complexity" evidence="4">
    <location>
        <begin position="380"/>
        <end position="395"/>
    </location>
</feature>
<dbReference type="Proteomes" id="UP001501752">
    <property type="component" value="Unassembled WGS sequence"/>
</dbReference>
<evidence type="ECO:0000313" key="7">
    <source>
        <dbReference type="EMBL" id="GAA4849561.1"/>
    </source>
</evidence>
<sequence length="571" mass="58043">MASAAAAAGSAAAAAAVTAASALQAPAPRKLSGRRRRETVAVLLFSGAPIFESSIPLSVFGVDRQDAGVPRYRLLVCGGEDGPLTTTGGLTLTAPYGLEALARAGTIVVPAWRSISQPPPVEAIAALRKAHHEGARIIGLCTGAFVLAAAGLLDGRPATTHWMYAPTLAKRYPRVHVDPRELFVDDGDVLTSAGTAAGIDLCLHVVRSDHGAEAANALARRLVVPNRRSGGGQAQYIDQSLPEEIGNDPLAEVVTWALENLNQQFDVEVLAARAYMSRRTFDRRFRTLTGSAPLQWLITQRVLQAQRLLETSDLSVDDVARRCGFRSPVALRGHFRRQLGVSPAAYRTGYRARRPATVVSAQAGAGVGTAGGMAGGMPQGAGQPPAGGQHGAMPHPAGPYGGGQHGGGQHGMVAQGGMHAGPGQYGGPAAGPYGAVPGGQQGGGAHAAGPYGGPGAGGPGTGAGAAGGGGRPRVRPLVPPQGGPAPVGGPAGGRPVRAAGRAGQPVERAPEHAAVADEYGSDQPSARGQRLGHRTDRPDHDPSAGPVPAQSGAADVENVEAAADGRRERAR</sequence>
<dbReference type="InterPro" id="IPR002818">
    <property type="entry name" value="DJ-1/PfpI"/>
</dbReference>
<evidence type="ECO:0000256" key="5">
    <source>
        <dbReference type="SAM" id="SignalP"/>
    </source>
</evidence>
<feature type="compositionally biased region" description="Gly residues" evidence="4">
    <location>
        <begin position="436"/>
        <end position="471"/>
    </location>
</feature>
<name>A0ABP9DK45_9ACTN</name>
<feature type="region of interest" description="Disordered" evidence="4">
    <location>
        <begin position="436"/>
        <end position="571"/>
    </location>
</feature>
<dbReference type="SUPFAM" id="SSF46689">
    <property type="entry name" value="Homeodomain-like"/>
    <property type="match status" value="2"/>
</dbReference>
<proteinExistence type="predicted"/>
<evidence type="ECO:0000259" key="6">
    <source>
        <dbReference type="PROSITE" id="PS01124"/>
    </source>
</evidence>
<feature type="compositionally biased region" description="Basic and acidic residues" evidence="4">
    <location>
        <begin position="533"/>
        <end position="542"/>
    </location>
</feature>
<protein>
    <recommendedName>
        <fullName evidence="6">HTH araC/xylS-type domain-containing protein</fullName>
    </recommendedName>
</protein>